<dbReference type="CDD" id="cd11058">
    <property type="entry name" value="CYP60B-like"/>
    <property type="match status" value="1"/>
</dbReference>
<dbReference type="GO" id="GO:0004497">
    <property type="term" value="F:monooxygenase activity"/>
    <property type="evidence" value="ECO:0007669"/>
    <property type="project" value="InterPro"/>
</dbReference>
<keyword evidence="7" id="KW-0472">Membrane</keyword>
<feature type="binding site" description="axial binding residue" evidence="6">
    <location>
        <position position="461"/>
    </location>
    <ligand>
        <name>heme</name>
        <dbReference type="ChEBI" id="CHEBI:30413"/>
    </ligand>
    <ligandPart>
        <name>Fe</name>
        <dbReference type="ChEBI" id="CHEBI:18248"/>
    </ligandPart>
</feature>
<dbReference type="Gene3D" id="1.10.630.10">
    <property type="entry name" value="Cytochrome P450"/>
    <property type="match status" value="1"/>
</dbReference>
<evidence type="ECO:0000256" key="7">
    <source>
        <dbReference type="SAM" id="Phobius"/>
    </source>
</evidence>
<reference evidence="9" key="1">
    <citation type="journal article" date="2019" name="Mol. Biol. Evol.">
        <title>Blast fungal genomes show frequent chromosomal changes, gene gains and losses, and effector gene turnover.</title>
        <authorList>
            <person name="Gomez Luciano L.B."/>
            <person name="Jason Tsai I."/>
            <person name="Chuma I."/>
            <person name="Tosa Y."/>
            <person name="Chen Y.H."/>
            <person name="Li J.Y."/>
            <person name="Li M.Y."/>
            <person name="Jade Lu M.Y."/>
            <person name="Nakayashiki H."/>
            <person name="Li W.H."/>
        </authorList>
    </citation>
    <scope>NUCLEOTIDE SEQUENCE</scope>
    <source>
        <strain evidence="9">NI907</strain>
    </source>
</reference>
<dbReference type="PANTHER" id="PTHR24305:SF210">
    <property type="entry name" value="CYTOCHROME P450 MONOOXYGENASE ASQL-RELATED"/>
    <property type="match status" value="1"/>
</dbReference>
<evidence type="ECO:0000313" key="9">
    <source>
        <dbReference type="RefSeq" id="XP_030975984.1"/>
    </source>
</evidence>
<comment type="cofactor">
    <cofactor evidence="1 6">
        <name>heme</name>
        <dbReference type="ChEBI" id="CHEBI:30413"/>
    </cofactor>
</comment>
<evidence type="ECO:0000256" key="1">
    <source>
        <dbReference type="ARBA" id="ARBA00001971"/>
    </source>
</evidence>
<reference evidence="9" key="2">
    <citation type="submission" date="2019-10" db="EMBL/GenBank/DDBJ databases">
        <authorList>
            <consortium name="NCBI Genome Project"/>
        </authorList>
    </citation>
    <scope>NUCLEOTIDE SEQUENCE</scope>
    <source>
        <strain evidence="9">NI907</strain>
    </source>
</reference>
<dbReference type="InterPro" id="IPR001128">
    <property type="entry name" value="Cyt_P450"/>
</dbReference>
<sequence length="526" mass="58078">MLRLETSDLALLGIGLSIAYIIVDAAYNVFFHPLRKIPGSKLHAATRFVKDVRLLRGTFAESAKNLHIKYGEIVRVAPNELSYIDHVLQTSGEGEMKKEFFGIAQKAQSSPAPNKSQDSGSTVESMTIMSKKDDHVRFRRLFQPAFTHAALKAQQPIIASCADQVVARLIESQAAGDNVDVTELATYYSVDTMSELVFGHSLGLLDDNPQYVSWVRAMLSGLKWVVFTAVLMQVPMLGSLLHALATGPMRGIVGAHYRLASELMDRRLDQKPEQAGKPDIWSFVIGRQQQSERLGIGIKGLTRDEMHVAASMLMIVGTETSATALCGVMYYLGKKANRNVHDKLALEIRSAIRHSEEIQNDPGLLVRMPYLNAVLQEGLRMYMPGGITPRVVPDGGATICGAYVPGGTKVAYHSQAAFNSPINFTRPSEFLPERWLNPDDSEFAGDRRHFVHPFSIGPRSCTGKDLAWAELRIFVAKVIWHFDIVLCPESEDWIVGQKTYISYQKGPMICKFTPVAARGSGTSSVP</sequence>
<dbReference type="SUPFAM" id="SSF48264">
    <property type="entry name" value="Cytochrome P450"/>
    <property type="match status" value="1"/>
</dbReference>
<protein>
    <submittedName>
        <fullName evidence="9">Uncharacterized protein</fullName>
    </submittedName>
</protein>
<dbReference type="GO" id="GO:0020037">
    <property type="term" value="F:heme binding"/>
    <property type="evidence" value="ECO:0007669"/>
    <property type="project" value="InterPro"/>
</dbReference>
<dbReference type="KEGG" id="pgri:PgNI_12581"/>
<evidence type="ECO:0000313" key="8">
    <source>
        <dbReference type="Proteomes" id="UP000515153"/>
    </source>
</evidence>
<keyword evidence="5 6" id="KW-0408">Iron</keyword>
<proteinExistence type="inferred from homology"/>
<evidence type="ECO:0000256" key="6">
    <source>
        <dbReference type="PIRSR" id="PIRSR602401-1"/>
    </source>
</evidence>
<keyword evidence="7" id="KW-1133">Transmembrane helix</keyword>
<feature type="transmembrane region" description="Helical" evidence="7">
    <location>
        <begin position="12"/>
        <end position="31"/>
    </location>
</feature>
<name>A0A6P8AM62_PYRGI</name>
<dbReference type="InterPro" id="IPR002401">
    <property type="entry name" value="Cyt_P450_E_grp-I"/>
</dbReference>
<evidence type="ECO:0000256" key="2">
    <source>
        <dbReference type="ARBA" id="ARBA00010617"/>
    </source>
</evidence>
<dbReference type="AlphaFoldDB" id="A0A6P8AM62"/>
<dbReference type="RefSeq" id="XP_030975984.1">
    <property type="nucleotide sequence ID" value="XM_031132527.1"/>
</dbReference>
<dbReference type="GO" id="GO:0005506">
    <property type="term" value="F:iron ion binding"/>
    <property type="evidence" value="ECO:0007669"/>
    <property type="project" value="InterPro"/>
</dbReference>
<dbReference type="PRINTS" id="PR00385">
    <property type="entry name" value="P450"/>
</dbReference>
<evidence type="ECO:0000256" key="5">
    <source>
        <dbReference type="ARBA" id="ARBA00023004"/>
    </source>
</evidence>
<reference evidence="9" key="3">
    <citation type="submission" date="2025-08" db="UniProtKB">
        <authorList>
            <consortium name="RefSeq"/>
        </authorList>
    </citation>
    <scope>IDENTIFICATION</scope>
    <source>
        <strain evidence="9">NI907</strain>
    </source>
</reference>
<keyword evidence="7" id="KW-0812">Transmembrane</keyword>
<dbReference type="PANTHER" id="PTHR24305">
    <property type="entry name" value="CYTOCHROME P450"/>
    <property type="match status" value="1"/>
</dbReference>
<accession>A0A6P8AM62</accession>
<dbReference type="GO" id="GO:0016705">
    <property type="term" value="F:oxidoreductase activity, acting on paired donors, with incorporation or reduction of molecular oxygen"/>
    <property type="evidence" value="ECO:0007669"/>
    <property type="project" value="InterPro"/>
</dbReference>
<evidence type="ECO:0000256" key="4">
    <source>
        <dbReference type="ARBA" id="ARBA00022723"/>
    </source>
</evidence>
<dbReference type="Pfam" id="PF00067">
    <property type="entry name" value="p450"/>
    <property type="match status" value="1"/>
</dbReference>
<dbReference type="Proteomes" id="UP000515153">
    <property type="component" value="Unplaced"/>
</dbReference>
<dbReference type="InterPro" id="IPR036396">
    <property type="entry name" value="Cyt_P450_sf"/>
</dbReference>
<dbReference type="PRINTS" id="PR00463">
    <property type="entry name" value="EP450I"/>
</dbReference>
<dbReference type="GeneID" id="41967430"/>
<keyword evidence="4 6" id="KW-0479">Metal-binding</keyword>
<comment type="similarity">
    <text evidence="2">Belongs to the cytochrome P450 family.</text>
</comment>
<dbReference type="InterPro" id="IPR050121">
    <property type="entry name" value="Cytochrome_P450_monoxygenase"/>
</dbReference>
<keyword evidence="3 6" id="KW-0349">Heme</keyword>
<evidence type="ECO:0000256" key="3">
    <source>
        <dbReference type="ARBA" id="ARBA00022617"/>
    </source>
</evidence>
<keyword evidence="8" id="KW-1185">Reference proteome</keyword>
<gene>
    <name evidence="9" type="ORF">PgNI_12581</name>
</gene>
<dbReference type="FunFam" id="1.10.630.10:FF:000159">
    <property type="entry name" value="Isotrichodermin C-15 hydroxylase"/>
    <property type="match status" value="1"/>
</dbReference>
<organism evidence="8 9">
    <name type="scientific">Pyricularia grisea</name>
    <name type="common">Crabgrass-specific blast fungus</name>
    <name type="synonym">Magnaporthe grisea</name>
    <dbReference type="NCBI Taxonomy" id="148305"/>
    <lineage>
        <taxon>Eukaryota</taxon>
        <taxon>Fungi</taxon>
        <taxon>Dikarya</taxon>
        <taxon>Ascomycota</taxon>
        <taxon>Pezizomycotina</taxon>
        <taxon>Sordariomycetes</taxon>
        <taxon>Sordariomycetidae</taxon>
        <taxon>Magnaporthales</taxon>
        <taxon>Pyriculariaceae</taxon>
        <taxon>Pyricularia</taxon>
    </lineage>
</organism>